<feature type="transmembrane region" description="Helical" evidence="20">
    <location>
        <begin position="494"/>
        <end position="520"/>
    </location>
</feature>
<dbReference type="RefSeq" id="YP_009094362.1">
    <property type="nucleotide sequence ID" value="NC_025390.1"/>
</dbReference>
<accession>C0J7I3</accession>
<keyword evidence="15" id="KW-0564">Palmitate</keyword>
<keyword evidence="14 20" id="KW-0472">Membrane</keyword>
<keyword evidence="6" id="KW-1162">Viral penetration into host cytoplasm</keyword>
<keyword evidence="19" id="KW-1160">Virus entry into host cell</keyword>
<dbReference type="Gene3D" id="2.60.40.1690">
    <property type="entry name" value="Head and neck region of the ectodomain of NDV fusion glycoprotein"/>
    <property type="match status" value="1"/>
</dbReference>
<keyword evidence="5" id="KW-1169">Fusion of virus membrane with host cell membrane</keyword>
<sequence>MGYFHLLLILTAIAISAHLCYTTTLDGRKLLGAGIVITEEKQVRVYTAAQSGTIVLRSFRVVSLDRYSCMESTIESYNKTVYNILAPLGDAIRRIQASGVSVERIREGRIFGAILGGVALGVATAAQITAAIALIQANENAKNILRIKDSITKTNEAVRDVTNGVSQLTIAVGKLQDFVNKEFNKTTEAINCVQAAQQLGVELSLYLTEITTVFGPQITSPALSKLTIQALYNLAGVSLDVLLGRLGADNSQLSSLVSSGLITGQPILYDSESQILALQVSLPSISDLRGVRATYLDTLAVNTAAGLASAMIPKVVIQSNNIVEELDTTACIAAEADLYCTRITTFPIASAVSACILGDVSQCLYSKTNGVLTTPYVAVKGKIVANCKHVTCRCVDPTSIISQNYGEAATLIDDQLCKVINLDGVSIQLSGTFESTYVRNVSISANKVIVSSSIDISNELENVNSSLSSALEKLDESDAALSKVNVHLTSTSAMATYIVLTVIALILGFVGLGLGCFAMIKVKSQAKTLLWLGAHADRSYILQSKPAQSST</sequence>
<evidence type="ECO:0000256" key="20">
    <source>
        <dbReference type="RuleBase" id="RU003705"/>
    </source>
</evidence>
<dbReference type="Gene3D" id="6.10.10.110">
    <property type="match status" value="1"/>
</dbReference>
<keyword evidence="10" id="KW-1043">Host membrane</keyword>
<reference evidence="21 22" key="1">
    <citation type="journal article" date="2009" name="Virus Res.">
        <title>Complete sequence of the genome of avian paramyxovirus type 9 and comparison with other paramyxoviruses.</title>
        <authorList>
            <person name="Samuel A.S."/>
            <person name="Kumar S."/>
            <person name="Madhuri S."/>
            <person name="Collins P.L."/>
            <person name="Samal S.K."/>
        </authorList>
    </citation>
    <scope>NUCLEOTIDE SEQUENCE [LARGE SCALE GENOMIC DNA]</scope>
    <source>
        <strain evidence="21">Duck/New York/22/1978</strain>
    </source>
</reference>
<dbReference type="GO" id="GO:0046718">
    <property type="term" value="P:symbiont entry into host cell"/>
    <property type="evidence" value="ECO:0007669"/>
    <property type="project" value="UniProtKB-KW"/>
</dbReference>
<keyword evidence="18" id="KW-0449">Lipoprotein</keyword>
<evidence type="ECO:0000256" key="18">
    <source>
        <dbReference type="ARBA" id="ARBA00023288"/>
    </source>
</evidence>
<keyword evidence="13" id="KW-0175">Coiled coil</keyword>
<evidence type="ECO:0000256" key="5">
    <source>
        <dbReference type="ARBA" id="ARBA00022521"/>
    </source>
</evidence>
<evidence type="ECO:0000256" key="13">
    <source>
        <dbReference type="ARBA" id="ARBA00023054"/>
    </source>
</evidence>
<dbReference type="SUPFAM" id="SSF58069">
    <property type="entry name" value="Virus ectodomain"/>
    <property type="match status" value="1"/>
</dbReference>
<evidence type="ECO:0000256" key="8">
    <source>
        <dbReference type="ARBA" id="ARBA00022729"/>
    </source>
</evidence>
<evidence type="ECO:0000256" key="10">
    <source>
        <dbReference type="ARBA" id="ARBA00022870"/>
    </source>
</evidence>
<dbReference type="Pfam" id="PF00523">
    <property type="entry name" value="Fusion_gly"/>
    <property type="match status" value="1"/>
</dbReference>
<dbReference type="Gene3D" id="2.40.490.10">
    <property type="entry name" value="Newcastle disease virus like domain"/>
    <property type="match status" value="1"/>
</dbReference>
<keyword evidence="11 20" id="KW-0261">Viral envelope protein</keyword>
<evidence type="ECO:0000256" key="17">
    <source>
        <dbReference type="ARBA" id="ARBA00023180"/>
    </source>
</evidence>
<protein>
    <recommendedName>
        <fullName evidence="2 20">Fusion glycoprotein F0</fullName>
    </recommendedName>
</protein>
<comment type="subcellular location">
    <subcellularLocation>
        <location evidence="20">Virion membrane</location>
        <topology evidence="20">Single-pass type I membrane protein</topology>
    </subcellularLocation>
    <subcellularLocation>
        <location evidence="20">Host cell membrane</location>
        <topology evidence="20">Single-pass membrane protein</topology>
    </subcellularLocation>
</comment>
<evidence type="ECO:0000256" key="12">
    <source>
        <dbReference type="ARBA" id="ARBA00022989"/>
    </source>
</evidence>
<keyword evidence="16" id="KW-1015">Disulfide bond</keyword>
<evidence type="ECO:0000256" key="11">
    <source>
        <dbReference type="ARBA" id="ARBA00022879"/>
    </source>
</evidence>
<name>C0J7I3_9MONO</name>
<dbReference type="Proteomes" id="UP000144039">
    <property type="component" value="Segment"/>
</dbReference>
<evidence type="ECO:0000256" key="3">
    <source>
        <dbReference type="ARBA" id="ARBA00022506"/>
    </source>
</evidence>
<evidence type="ECO:0000256" key="15">
    <source>
        <dbReference type="ARBA" id="ARBA00023139"/>
    </source>
</evidence>
<evidence type="ECO:0000256" key="1">
    <source>
        <dbReference type="ARBA" id="ARBA00008211"/>
    </source>
</evidence>
<dbReference type="KEGG" id="vg:21011804"/>
<dbReference type="GO" id="GO:0055036">
    <property type="term" value="C:virion membrane"/>
    <property type="evidence" value="ECO:0007669"/>
    <property type="project" value="UniProtKB-SubCell"/>
</dbReference>
<evidence type="ECO:0000256" key="14">
    <source>
        <dbReference type="ARBA" id="ARBA00023136"/>
    </source>
</evidence>
<evidence type="ECO:0000256" key="7">
    <source>
        <dbReference type="ARBA" id="ARBA00022692"/>
    </source>
</evidence>
<organism evidence="21 22">
    <name type="scientific">avian paramyxovirus 9</name>
    <dbReference type="NCBI Taxonomy" id="2560326"/>
    <lineage>
        <taxon>Viruses</taxon>
        <taxon>Riboviria</taxon>
        <taxon>Orthornavirae</taxon>
        <taxon>Negarnaviricota</taxon>
        <taxon>Haploviricotina</taxon>
        <taxon>Monjiviricetes</taxon>
        <taxon>Mononegavirales</taxon>
        <taxon>Paramyxoviridae</taxon>
        <taxon>Avulavirinae</taxon>
        <taxon>Orthoavulavirus</taxon>
        <taxon>Orthoavulavirus newyorkense</taxon>
    </lineage>
</organism>
<dbReference type="InterPro" id="IPR000776">
    <property type="entry name" value="Fusion_F0_Paramyxovir"/>
</dbReference>
<evidence type="ECO:0000256" key="9">
    <source>
        <dbReference type="ARBA" id="ARBA00022844"/>
    </source>
</evidence>
<comment type="subunit">
    <text evidence="20">Homotrimer of disulfide-linked F1-F2.</text>
</comment>
<keyword evidence="7 20" id="KW-0812">Transmembrane</keyword>
<dbReference type="SUPFAM" id="SSF69922">
    <property type="entry name" value="Head and neck region of the ectodomain of NDV fusion glycoprotein"/>
    <property type="match status" value="1"/>
</dbReference>
<evidence type="ECO:0000313" key="21">
    <source>
        <dbReference type="EMBL" id="ACJ82942.1"/>
    </source>
</evidence>
<evidence type="ECO:0000313" key="22">
    <source>
        <dbReference type="Proteomes" id="UP000144039"/>
    </source>
</evidence>
<dbReference type="Gene3D" id="1.10.287.2480">
    <property type="match status" value="1"/>
</dbReference>
<keyword evidence="3" id="KW-1168">Fusion of virus membrane with host membrane</keyword>
<gene>
    <name evidence="21" type="primary">F</name>
</gene>
<dbReference type="GeneID" id="21011804"/>
<keyword evidence="22" id="KW-1185">Reference proteome</keyword>
<dbReference type="OrthoDB" id="2687at10239"/>
<dbReference type="GO" id="GO:0020002">
    <property type="term" value="C:host cell plasma membrane"/>
    <property type="evidence" value="ECO:0007669"/>
    <property type="project" value="UniProtKB-SubCell"/>
</dbReference>
<evidence type="ECO:0000256" key="6">
    <source>
        <dbReference type="ARBA" id="ARBA00022595"/>
    </source>
</evidence>
<dbReference type="GO" id="GO:0019031">
    <property type="term" value="C:viral envelope"/>
    <property type="evidence" value="ECO:0007669"/>
    <property type="project" value="UniProtKB-KW"/>
</dbReference>
<evidence type="ECO:0000256" key="4">
    <source>
        <dbReference type="ARBA" id="ARBA00022511"/>
    </source>
</evidence>
<comment type="similarity">
    <text evidence="1 20">Belongs to the paramyxoviruses fusion glycoprotein family.</text>
</comment>
<dbReference type="EMBL" id="EU910942">
    <property type="protein sequence ID" value="ACJ82942.1"/>
    <property type="molecule type" value="mRNA"/>
</dbReference>
<keyword evidence="9" id="KW-0946">Virion</keyword>
<proteinExistence type="evidence at transcript level"/>
<evidence type="ECO:0000256" key="2">
    <source>
        <dbReference type="ARBA" id="ARBA00016586"/>
    </source>
</evidence>
<keyword evidence="12 20" id="KW-1133">Transmembrane helix</keyword>
<dbReference type="GO" id="GO:0019064">
    <property type="term" value="P:fusion of virus membrane with host plasma membrane"/>
    <property type="evidence" value="ECO:0007669"/>
    <property type="project" value="UniProtKB-KW"/>
</dbReference>
<evidence type="ECO:0000256" key="16">
    <source>
        <dbReference type="ARBA" id="ARBA00023157"/>
    </source>
</evidence>
<keyword evidence="4" id="KW-1032">Host cell membrane</keyword>
<keyword evidence="17" id="KW-0325">Glycoprotein</keyword>
<evidence type="ECO:0000256" key="19">
    <source>
        <dbReference type="ARBA" id="ARBA00023296"/>
    </source>
</evidence>
<keyword evidence="8" id="KW-0732">Signal</keyword>